<evidence type="ECO:0008006" key="4">
    <source>
        <dbReference type="Google" id="ProtNLM"/>
    </source>
</evidence>
<evidence type="ECO:0000313" key="3">
    <source>
        <dbReference type="Proteomes" id="UP000327167"/>
    </source>
</evidence>
<dbReference type="AlphaFoldDB" id="A0A5E6R8E3"/>
<dbReference type="Proteomes" id="UP000327167">
    <property type="component" value="Unassembled WGS sequence"/>
</dbReference>
<keyword evidence="1" id="KW-0732">Signal</keyword>
<dbReference type="EMBL" id="CABVHJ010000003">
    <property type="protein sequence ID" value="VVM63123.1"/>
    <property type="molecule type" value="Genomic_DNA"/>
</dbReference>
<reference evidence="2 3" key="1">
    <citation type="submission" date="2019-09" db="EMBL/GenBank/DDBJ databases">
        <authorList>
            <person name="Chandra G."/>
            <person name="Truman W A."/>
        </authorList>
    </citation>
    <scope>NUCLEOTIDE SEQUENCE [LARGE SCALE GENOMIC DNA]</scope>
    <source>
        <strain evidence="2">PS655</strain>
    </source>
</reference>
<evidence type="ECO:0000313" key="2">
    <source>
        <dbReference type="EMBL" id="VVM63123.1"/>
    </source>
</evidence>
<feature type="chain" id="PRO_5023020219" description="Lipoprotein" evidence="1">
    <location>
        <begin position="22"/>
        <end position="210"/>
    </location>
</feature>
<name>A0A5E6R8E3_PSEFL</name>
<protein>
    <recommendedName>
        <fullName evidence="4">Lipoprotein</fullName>
    </recommendedName>
</protein>
<organism evidence="2 3">
    <name type="scientific">Pseudomonas fluorescens</name>
    <dbReference type="NCBI Taxonomy" id="294"/>
    <lineage>
        <taxon>Bacteria</taxon>
        <taxon>Pseudomonadati</taxon>
        <taxon>Pseudomonadota</taxon>
        <taxon>Gammaproteobacteria</taxon>
        <taxon>Pseudomonadales</taxon>
        <taxon>Pseudomonadaceae</taxon>
        <taxon>Pseudomonas</taxon>
    </lineage>
</organism>
<dbReference type="RefSeq" id="WP_150649816.1">
    <property type="nucleotide sequence ID" value="NZ_CABVHJ010000003.1"/>
</dbReference>
<gene>
    <name evidence="2" type="ORF">PS655_01403</name>
</gene>
<proteinExistence type="predicted"/>
<accession>A0A5E6R8E3</accession>
<sequence length="210" mass="22858" precursor="true">MKHAPLTLLPLLIMLGGTVQAQDNVTACSLIRVDQYYDLKEWDCRVPNTPVRISNVYTDQLGQQRIESLSSQQNAMCDDQGGCSNSGSFAGNAPAGSYHYTFGWYLGTDAKGNPVSYKSGTGPGFGGKYFNAPAEPTPMQSTQPLPEVVCMPTASFNCSVDGKEIEDEDLPKYLPIVKEQDVKKTGGSCQSVPLCYDKGMMLLGLNKKYF</sequence>
<feature type="signal peptide" evidence="1">
    <location>
        <begin position="1"/>
        <end position="21"/>
    </location>
</feature>
<evidence type="ECO:0000256" key="1">
    <source>
        <dbReference type="SAM" id="SignalP"/>
    </source>
</evidence>